<dbReference type="HOGENOM" id="CLU_1277722_0_0_1"/>
<organism evidence="1 2">
    <name type="scientific">Glarea lozoyensis (strain ATCC 20868 / MF5171)</name>
    <dbReference type="NCBI Taxonomy" id="1116229"/>
    <lineage>
        <taxon>Eukaryota</taxon>
        <taxon>Fungi</taxon>
        <taxon>Dikarya</taxon>
        <taxon>Ascomycota</taxon>
        <taxon>Pezizomycotina</taxon>
        <taxon>Leotiomycetes</taxon>
        <taxon>Helotiales</taxon>
        <taxon>Helotiaceae</taxon>
        <taxon>Glarea</taxon>
    </lineage>
</organism>
<dbReference type="EMBL" id="KE145358">
    <property type="protein sequence ID" value="EPE32835.1"/>
    <property type="molecule type" value="Genomic_DNA"/>
</dbReference>
<keyword evidence="2" id="KW-1185">Reference proteome</keyword>
<protein>
    <submittedName>
        <fullName evidence="1">Uncharacterized protein</fullName>
    </submittedName>
</protein>
<dbReference type="KEGG" id="glz:GLAREA_05847"/>
<proteinExistence type="predicted"/>
<dbReference type="GeneID" id="19464901"/>
<sequence>MANNAVLQNGNGVYPTISSASRLIRLQVCEQQNQLQTTVVFRHLPQPAPTVAQNTHPASPDSLQCTDSLGSRCNLVFDGNYHLFQLTFNNNRIQPVSPAEARSLGASARGVRTLAVLYGDYMMDRVFITNFCIGASDLARVYIVYGDDNTILNLRKSLGQHANRHVQIALRRPPNTTGYTLARAAELLEFDQNVSEGWISAGRGEPLPSVYGVAPL</sequence>
<name>S3D4Z0_GLAL2</name>
<gene>
    <name evidence="1" type="ORF">GLAREA_05847</name>
</gene>
<evidence type="ECO:0000313" key="1">
    <source>
        <dbReference type="EMBL" id="EPE32835.1"/>
    </source>
</evidence>
<dbReference type="Proteomes" id="UP000016922">
    <property type="component" value="Unassembled WGS sequence"/>
</dbReference>
<evidence type="ECO:0000313" key="2">
    <source>
        <dbReference type="Proteomes" id="UP000016922"/>
    </source>
</evidence>
<dbReference type="RefSeq" id="XP_008079452.1">
    <property type="nucleotide sequence ID" value="XM_008081261.1"/>
</dbReference>
<dbReference type="AlphaFoldDB" id="S3D4Z0"/>
<accession>S3D4Z0</accession>
<reference evidence="1 2" key="1">
    <citation type="journal article" date="2013" name="BMC Genomics">
        <title>Genomics-driven discovery of the pneumocandin biosynthetic gene cluster in the fungus Glarea lozoyensis.</title>
        <authorList>
            <person name="Chen L."/>
            <person name="Yue Q."/>
            <person name="Zhang X."/>
            <person name="Xiang M."/>
            <person name="Wang C."/>
            <person name="Li S."/>
            <person name="Che Y."/>
            <person name="Ortiz-Lopez F.J."/>
            <person name="Bills G.F."/>
            <person name="Liu X."/>
            <person name="An Z."/>
        </authorList>
    </citation>
    <scope>NUCLEOTIDE SEQUENCE [LARGE SCALE GENOMIC DNA]</scope>
    <source>
        <strain evidence="2">ATCC 20868 / MF5171</strain>
    </source>
</reference>